<protein>
    <submittedName>
        <fullName evidence="1">Uncharacterized protein</fullName>
    </submittedName>
</protein>
<evidence type="ECO:0000313" key="1">
    <source>
        <dbReference type="EMBL" id="PHN00767.1"/>
    </source>
</evidence>
<keyword evidence="2" id="KW-1185">Reference proteome</keyword>
<comment type="caution">
    <text evidence="1">The sequence shown here is derived from an EMBL/GenBank/DDBJ whole genome shotgun (WGS) entry which is preliminary data.</text>
</comment>
<evidence type="ECO:0000313" key="2">
    <source>
        <dbReference type="Proteomes" id="UP000223913"/>
    </source>
</evidence>
<sequence length="259" mass="26309">MPGLNDLQNVTLRGQQAGAYMEPVFFVEGLDQPVGLKELLEYIIANLGGEGGGGADNYVTAANLAGDTLTLSRISGGNVTVDLSSIDTDTNDFVANAALDGGNNLVLTMDSGATVLVDLSSLAGGGGTTISIYDAGLGFMVKGTAGIVVSSGSQGVYDFDIPAGGILESFQKQFTNAGTEFTPGGEVQLNLDWNTAAFNTSFANAVNPNIKLILGNNNQAEPASFSVTVQHTSVAGGVTATSIANINGVGTPVRVKGIL</sequence>
<dbReference type="RefSeq" id="WP_099155844.1">
    <property type="nucleotide sequence ID" value="NZ_PDUD01000076.1"/>
</dbReference>
<dbReference type="AlphaFoldDB" id="A0A2D0MX39"/>
<name>A0A2D0MX39_FLAN2</name>
<dbReference type="EMBL" id="PDUD01000076">
    <property type="protein sequence ID" value="PHN00767.1"/>
    <property type="molecule type" value="Genomic_DNA"/>
</dbReference>
<reference evidence="1 2" key="1">
    <citation type="submission" date="2017-10" db="EMBL/GenBank/DDBJ databases">
        <title>The draft genome sequence of Lewinella nigricans NBRC 102662.</title>
        <authorList>
            <person name="Wang K."/>
        </authorList>
    </citation>
    <scope>NUCLEOTIDE SEQUENCE [LARGE SCALE GENOMIC DNA]</scope>
    <source>
        <strain evidence="1 2">NBRC 102662</strain>
    </source>
</reference>
<accession>A0A2D0MX39</accession>
<dbReference type="Proteomes" id="UP000223913">
    <property type="component" value="Unassembled WGS sequence"/>
</dbReference>
<proteinExistence type="predicted"/>
<organism evidence="1 2">
    <name type="scientific">Flavilitoribacter nigricans (strain ATCC 23147 / DSM 23189 / NBRC 102662 / NCIMB 1420 / SS-2)</name>
    <name type="common">Lewinella nigricans</name>
    <dbReference type="NCBI Taxonomy" id="1122177"/>
    <lineage>
        <taxon>Bacteria</taxon>
        <taxon>Pseudomonadati</taxon>
        <taxon>Bacteroidota</taxon>
        <taxon>Saprospiria</taxon>
        <taxon>Saprospirales</taxon>
        <taxon>Lewinellaceae</taxon>
        <taxon>Flavilitoribacter</taxon>
    </lineage>
</organism>
<gene>
    <name evidence="1" type="ORF">CRP01_40620</name>
</gene>